<sequence length="252" mass="27126">MASQSAGKGSSLGPWRWPLAGVAATAVGACFISQDDLWWFLPVAALGDVFLLWTAWRESVAAKRYRTDPAVLQARLGQALALLTRNQPDAALAALDDLLPDLDRVLGPDHPGTLSARTIHLRLRGDRGDLPDRVADMAALVTRLQRVLGADHEETLASRYQLADWIGEGDDPGEARSAYQALIVDATRALGADHSITLVSRSSLAILRYQAGEQAALTDLATVADDMERALGPADPATVSTRNLLTRWDTAR</sequence>
<organism evidence="2 3">
    <name type="scientific">Actinoplanes lutulentus</name>
    <dbReference type="NCBI Taxonomy" id="1287878"/>
    <lineage>
        <taxon>Bacteria</taxon>
        <taxon>Bacillati</taxon>
        <taxon>Actinomycetota</taxon>
        <taxon>Actinomycetes</taxon>
        <taxon>Micromonosporales</taxon>
        <taxon>Micromonosporaceae</taxon>
        <taxon>Actinoplanes</taxon>
    </lineage>
</organism>
<proteinExistence type="predicted"/>
<gene>
    <name evidence="2" type="ORF">B0I29_116216</name>
</gene>
<dbReference type="PANTHER" id="PTHR46082:SF6">
    <property type="entry name" value="AAA+ ATPASE DOMAIN-CONTAINING PROTEIN-RELATED"/>
    <property type="match status" value="1"/>
</dbReference>
<dbReference type="InterPro" id="IPR011990">
    <property type="entry name" value="TPR-like_helical_dom_sf"/>
</dbReference>
<dbReference type="EMBL" id="QLMJ01000016">
    <property type="protein sequence ID" value="RAK30557.1"/>
    <property type="molecule type" value="Genomic_DNA"/>
</dbReference>
<accession>A0A327Z489</accession>
<dbReference type="AlphaFoldDB" id="A0A327Z489"/>
<keyword evidence="1" id="KW-1133">Transmembrane helix</keyword>
<comment type="caution">
    <text evidence="2">The sequence shown here is derived from an EMBL/GenBank/DDBJ whole genome shotgun (WGS) entry which is preliminary data.</text>
</comment>
<name>A0A327Z489_9ACTN</name>
<dbReference type="RefSeq" id="WP_111652598.1">
    <property type="nucleotide sequence ID" value="NZ_JACHWI010000007.1"/>
</dbReference>
<dbReference type="InterPro" id="IPR053137">
    <property type="entry name" value="NLR-like"/>
</dbReference>
<keyword evidence="3" id="KW-1185">Reference proteome</keyword>
<keyword evidence="1" id="KW-0812">Transmembrane</keyword>
<evidence type="ECO:0000313" key="2">
    <source>
        <dbReference type="EMBL" id="RAK30557.1"/>
    </source>
</evidence>
<evidence type="ECO:0008006" key="4">
    <source>
        <dbReference type="Google" id="ProtNLM"/>
    </source>
</evidence>
<keyword evidence="1" id="KW-0472">Membrane</keyword>
<protein>
    <recommendedName>
        <fullName evidence="4">Tetratricopeptide repeat protein</fullName>
    </recommendedName>
</protein>
<dbReference type="PANTHER" id="PTHR46082">
    <property type="entry name" value="ATP/GTP-BINDING PROTEIN-RELATED"/>
    <property type="match status" value="1"/>
</dbReference>
<dbReference type="Gene3D" id="1.25.40.10">
    <property type="entry name" value="Tetratricopeptide repeat domain"/>
    <property type="match status" value="1"/>
</dbReference>
<dbReference type="Proteomes" id="UP000249341">
    <property type="component" value="Unassembled WGS sequence"/>
</dbReference>
<reference evidence="2 3" key="1">
    <citation type="submission" date="2018-06" db="EMBL/GenBank/DDBJ databases">
        <title>Genomic Encyclopedia of Type Strains, Phase III (KMG-III): the genomes of soil and plant-associated and newly described type strains.</title>
        <authorList>
            <person name="Whitman W."/>
        </authorList>
    </citation>
    <scope>NUCLEOTIDE SEQUENCE [LARGE SCALE GENOMIC DNA]</scope>
    <source>
        <strain evidence="2 3">CGMCC 4.7090</strain>
    </source>
</reference>
<dbReference type="SUPFAM" id="SSF48452">
    <property type="entry name" value="TPR-like"/>
    <property type="match status" value="1"/>
</dbReference>
<evidence type="ECO:0000313" key="3">
    <source>
        <dbReference type="Proteomes" id="UP000249341"/>
    </source>
</evidence>
<evidence type="ECO:0000256" key="1">
    <source>
        <dbReference type="SAM" id="Phobius"/>
    </source>
</evidence>
<feature type="transmembrane region" description="Helical" evidence="1">
    <location>
        <begin position="37"/>
        <end position="56"/>
    </location>
</feature>
<dbReference type="OrthoDB" id="3210382at2"/>